<dbReference type="EMBL" id="FMTP01000011">
    <property type="protein sequence ID" value="SCW96193.1"/>
    <property type="molecule type" value="Genomic_DNA"/>
</dbReference>
<evidence type="ECO:0000256" key="1">
    <source>
        <dbReference type="ARBA" id="ARBA00004651"/>
    </source>
</evidence>
<dbReference type="FunFam" id="1.20.1720.10:FF:000004">
    <property type="entry name" value="EmrB/QacA family drug resistance transporter"/>
    <property type="match status" value="1"/>
</dbReference>
<keyword evidence="3" id="KW-1003">Cell membrane</keyword>
<keyword evidence="5 7" id="KW-1133">Transmembrane helix</keyword>
<feature type="transmembrane region" description="Helical" evidence="7">
    <location>
        <begin position="412"/>
        <end position="432"/>
    </location>
</feature>
<name>A0A1G4URD2_9HYPH</name>
<feature type="transmembrane region" description="Helical" evidence="7">
    <location>
        <begin position="234"/>
        <end position="258"/>
    </location>
</feature>
<dbReference type="Gene3D" id="1.20.1250.20">
    <property type="entry name" value="MFS general substrate transporter like domains"/>
    <property type="match status" value="1"/>
</dbReference>
<evidence type="ECO:0000256" key="3">
    <source>
        <dbReference type="ARBA" id="ARBA00022475"/>
    </source>
</evidence>
<dbReference type="GO" id="GO:0022857">
    <property type="term" value="F:transmembrane transporter activity"/>
    <property type="evidence" value="ECO:0007669"/>
    <property type="project" value="InterPro"/>
</dbReference>
<feature type="domain" description="Major facilitator superfamily (MFS) profile" evidence="8">
    <location>
        <begin position="21"/>
        <end position="481"/>
    </location>
</feature>
<dbReference type="SUPFAM" id="SSF103473">
    <property type="entry name" value="MFS general substrate transporter"/>
    <property type="match status" value="1"/>
</dbReference>
<dbReference type="PROSITE" id="PS50850">
    <property type="entry name" value="MFS"/>
    <property type="match status" value="1"/>
</dbReference>
<feature type="transmembrane region" description="Helical" evidence="7">
    <location>
        <begin position="111"/>
        <end position="135"/>
    </location>
</feature>
<keyword evidence="2" id="KW-0813">Transport</keyword>
<evidence type="ECO:0000313" key="10">
    <source>
        <dbReference type="Proteomes" id="UP000198889"/>
    </source>
</evidence>
<evidence type="ECO:0000313" key="9">
    <source>
        <dbReference type="EMBL" id="SCW96193.1"/>
    </source>
</evidence>
<accession>A0A1G4URD2</accession>
<dbReference type="PANTHER" id="PTHR23501:SF197">
    <property type="entry name" value="COMD"/>
    <property type="match status" value="1"/>
</dbReference>
<keyword evidence="4 7" id="KW-0812">Transmembrane</keyword>
<gene>
    <name evidence="9" type="ORF">SAMN05660859_0192</name>
</gene>
<dbReference type="InterPro" id="IPR020846">
    <property type="entry name" value="MFS_dom"/>
</dbReference>
<evidence type="ECO:0000256" key="2">
    <source>
        <dbReference type="ARBA" id="ARBA00022448"/>
    </source>
</evidence>
<dbReference type="InterPro" id="IPR011701">
    <property type="entry name" value="MFS"/>
</dbReference>
<dbReference type="CDD" id="cd17502">
    <property type="entry name" value="MFS_Azr1_MDR_like"/>
    <property type="match status" value="1"/>
</dbReference>
<feature type="transmembrane region" description="Helical" evidence="7">
    <location>
        <begin position="20"/>
        <end position="43"/>
    </location>
</feature>
<dbReference type="GO" id="GO:0005886">
    <property type="term" value="C:plasma membrane"/>
    <property type="evidence" value="ECO:0007669"/>
    <property type="project" value="UniProtKB-SubCell"/>
</dbReference>
<reference evidence="10" key="1">
    <citation type="submission" date="2016-10" db="EMBL/GenBank/DDBJ databases">
        <authorList>
            <person name="Varghese N."/>
            <person name="Submissions S."/>
        </authorList>
    </citation>
    <scope>NUCLEOTIDE SEQUENCE [LARGE SCALE GENOMIC DNA]</scope>
    <source>
        <strain evidence="10">CGMCC 1.1761</strain>
    </source>
</reference>
<dbReference type="PANTHER" id="PTHR23501">
    <property type="entry name" value="MAJOR FACILITATOR SUPERFAMILY"/>
    <property type="match status" value="1"/>
</dbReference>
<evidence type="ECO:0000256" key="6">
    <source>
        <dbReference type="ARBA" id="ARBA00023136"/>
    </source>
</evidence>
<dbReference type="Proteomes" id="UP000198889">
    <property type="component" value="Unassembled WGS sequence"/>
</dbReference>
<feature type="transmembrane region" description="Helical" evidence="7">
    <location>
        <begin position="366"/>
        <end position="391"/>
    </location>
</feature>
<comment type="subcellular location">
    <subcellularLocation>
        <location evidence="1">Cell membrane</location>
        <topology evidence="1">Multi-pass membrane protein</topology>
    </subcellularLocation>
</comment>
<evidence type="ECO:0000256" key="7">
    <source>
        <dbReference type="SAM" id="Phobius"/>
    </source>
</evidence>
<proteinExistence type="predicted"/>
<feature type="transmembrane region" description="Helical" evidence="7">
    <location>
        <begin position="279"/>
        <end position="300"/>
    </location>
</feature>
<evidence type="ECO:0000259" key="8">
    <source>
        <dbReference type="PROSITE" id="PS50850"/>
    </source>
</evidence>
<feature type="transmembrane region" description="Helical" evidence="7">
    <location>
        <begin position="147"/>
        <end position="166"/>
    </location>
</feature>
<dbReference type="RefSeq" id="WP_091444402.1">
    <property type="nucleotide sequence ID" value="NZ_FMTP01000011.1"/>
</dbReference>
<feature type="transmembrane region" description="Helical" evidence="7">
    <location>
        <begin position="55"/>
        <end position="74"/>
    </location>
</feature>
<dbReference type="InterPro" id="IPR036259">
    <property type="entry name" value="MFS_trans_sf"/>
</dbReference>
<evidence type="ECO:0000256" key="5">
    <source>
        <dbReference type="ARBA" id="ARBA00022989"/>
    </source>
</evidence>
<feature type="transmembrane region" description="Helical" evidence="7">
    <location>
        <begin position="312"/>
        <end position="330"/>
    </location>
</feature>
<evidence type="ECO:0000256" key="4">
    <source>
        <dbReference type="ARBA" id="ARBA00022692"/>
    </source>
</evidence>
<organism evidence="9 10">
    <name type="scientific">Ancylobacter rudongensis</name>
    <dbReference type="NCBI Taxonomy" id="177413"/>
    <lineage>
        <taxon>Bacteria</taxon>
        <taxon>Pseudomonadati</taxon>
        <taxon>Pseudomonadota</taxon>
        <taxon>Alphaproteobacteria</taxon>
        <taxon>Hyphomicrobiales</taxon>
        <taxon>Xanthobacteraceae</taxon>
        <taxon>Ancylobacter</taxon>
    </lineage>
</organism>
<sequence>MDARSSEAADAPLSHADIRVIVIGVMVAMFLSALDQTIIATALPTIGAGFGDLENLSWVVTAYLLTGTAITPLVGKLADIHGPRPVLLMSIGTFLIGSVLCATAQSMPWLIVARAVQGLGGGGLIALAQTIIGLLIAPRERGRYQGYFAIVFITSSIAGPILGGFFAEHLHWSLIFWINVPLGLVAALMSDRALRRLPAHHHPHRLDILGALLMCAGTVSLLLALSWGGTHFSWLSLPIFGLLALAVLLWIGFAFRVATASEPLVPLAVLSNQVVRTGVPSAAFAMGTLVGLSIQMPLYLEGVMGLTASESGVALIPLMAGVVVGATGAGRVMGHFTHYKRLPILGLLAGIVALILMAVWPMGLPIYAVAAGMGVAGMGLGTVLPVSTVAIQNAVPLPQMGTATGVVNLFRSLGAAVLTAGFGAIVIGLSGIESSALLERLLEGRAQVAPLAGAFRWVFVAAAASLLVSLIAMIAMEERPLRSGHAPAPLPD</sequence>
<dbReference type="Gene3D" id="1.20.1720.10">
    <property type="entry name" value="Multidrug resistance protein D"/>
    <property type="match status" value="1"/>
</dbReference>
<feature type="transmembrane region" description="Helical" evidence="7">
    <location>
        <begin position="206"/>
        <end position="228"/>
    </location>
</feature>
<feature type="transmembrane region" description="Helical" evidence="7">
    <location>
        <begin position="342"/>
        <end position="360"/>
    </location>
</feature>
<protein>
    <submittedName>
        <fullName evidence="9">Drug resistance transporter, EmrB/QacA subfamily</fullName>
    </submittedName>
</protein>
<dbReference type="STRING" id="177413.SAMN05660859_0192"/>
<feature type="transmembrane region" description="Helical" evidence="7">
    <location>
        <begin position="172"/>
        <end position="194"/>
    </location>
</feature>
<dbReference type="PRINTS" id="PR01036">
    <property type="entry name" value="TCRTETB"/>
</dbReference>
<feature type="transmembrane region" description="Helical" evidence="7">
    <location>
        <begin position="86"/>
        <end position="105"/>
    </location>
</feature>
<dbReference type="Pfam" id="PF07690">
    <property type="entry name" value="MFS_1"/>
    <property type="match status" value="1"/>
</dbReference>
<keyword evidence="6 7" id="KW-0472">Membrane</keyword>
<dbReference type="AlphaFoldDB" id="A0A1G4URD2"/>
<keyword evidence="10" id="KW-1185">Reference proteome</keyword>
<feature type="transmembrane region" description="Helical" evidence="7">
    <location>
        <begin position="454"/>
        <end position="475"/>
    </location>
</feature>